<gene>
    <name evidence="1" type="ORF">Tco_1055205</name>
</gene>
<proteinExistence type="predicted"/>
<evidence type="ECO:0000313" key="2">
    <source>
        <dbReference type="Proteomes" id="UP001151760"/>
    </source>
</evidence>
<reference evidence="1" key="1">
    <citation type="journal article" date="2022" name="Int. J. Mol. Sci.">
        <title>Draft Genome of Tanacetum Coccineum: Genomic Comparison of Closely Related Tanacetum-Family Plants.</title>
        <authorList>
            <person name="Yamashiro T."/>
            <person name="Shiraishi A."/>
            <person name="Nakayama K."/>
            <person name="Satake H."/>
        </authorList>
    </citation>
    <scope>NUCLEOTIDE SEQUENCE</scope>
</reference>
<reference evidence="1" key="2">
    <citation type="submission" date="2022-01" db="EMBL/GenBank/DDBJ databases">
        <authorList>
            <person name="Yamashiro T."/>
            <person name="Shiraishi A."/>
            <person name="Satake H."/>
            <person name="Nakayama K."/>
        </authorList>
    </citation>
    <scope>NUCLEOTIDE SEQUENCE</scope>
</reference>
<sequence length="118" mass="13355">MSPRRVHNSSCDKVVSGRGIRLGIIANVDNSHESTAILVQPSHHVNANIDDEEEEYTLVTRHHKPKNNNSYTRKQLVYDNCGDKKLRSLFDISPTPARVYDDIKATSEVKMHLDSTLN</sequence>
<name>A0ABQ5GYY6_9ASTR</name>
<dbReference type="Proteomes" id="UP001151760">
    <property type="component" value="Unassembled WGS sequence"/>
</dbReference>
<organism evidence="1 2">
    <name type="scientific">Tanacetum coccineum</name>
    <dbReference type="NCBI Taxonomy" id="301880"/>
    <lineage>
        <taxon>Eukaryota</taxon>
        <taxon>Viridiplantae</taxon>
        <taxon>Streptophyta</taxon>
        <taxon>Embryophyta</taxon>
        <taxon>Tracheophyta</taxon>
        <taxon>Spermatophyta</taxon>
        <taxon>Magnoliopsida</taxon>
        <taxon>eudicotyledons</taxon>
        <taxon>Gunneridae</taxon>
        <taxon>Pentapetalae</taxon>
        <taxon>asterids</taxon>
        <taxon>campanulids</taxon>
        <taxon>Asterales</taxon>
        <taxon>Asteraceae</taxon>
        <taxon>Asteroideae</taxon>
        <taxon>Anthemideae</taxon>
        <taxon>Anthemidinae</taxon>
        <taxon>Tanacetum</taxon>
    </lineage>
</organism>
<accession>A0ABQ5GYY6</accession>
<comment type="caution">
    <text evidence="1">The sequence shown here is derived from an EMBL/GenBank/DDBJ whole genome shotgun (WGS) entry which is preliminary data.</text>
</comment>
<protein>
    <submittedName>
        <fullName evidence="1">Uncharacterized protein</fullName>
    </submittedName>
</protein>
<keyword evidence="2" id="KW-1185">Reference proteome</keyword>
<evidence type="ECO:0000313" key="1">
    <source>
        <dbReference type="EMBL" id="GJT80863.1"/>
    </source>
</evidence>
<dbReference type="EMBL" id="BQNB010019031">
    <property type="protein sequence ID" value="GJT80863.1"/>
    <property type="molecule type" value="Genomic_DNA"/>
</dbReference>